<dbReference type="Proteomes" id="UP000215506">
    <property type="component" value="Unassembled WGS sequence"/>
</dbReference>
<organism evidence="2 3">
    <name type="scientific">Nocardia cerradoensis</name>
    <dbReference type="NCBI Taxonomy" id="85688"/>
    <lineage>
        <taxon>Bacteria</taxon>
        <taxon>Bacillati</taxon>
        <taxon>Actinomycetota</taxon>
        <taxon>Actinomycetes</taxon>
        <taxon>Mycobacteriales</taxon>
        <taxon>Nocardiaceae</taxon>
        <taxon>Nocardia</taxon>
    </lineage>
</organism>
<dbReference type="EMBL" id="NGAF01000002">
    <property type="protein sequence ID" value="OXR46674.1"/>
    <property type="molecule type" value="Genomic_DNA"/>
</dbReference>
<protein>
    <recommendedName>
        <fullName evidence="4">Tail assembly chaperone</fullName>
    </recommendedName>
</protein>
<keyword evidence="3" id="KW-1185">Reference proteome</keyword>
<accession>A0A231HCP0</accession>
<feature type="compositionally biased region" description="Pro residues" evidence="1">
    <location>
        <begin position="27"/>
        <end position="36"/>
    </location>
</feature>
<dbReference type="AlphaFoldDB" id="A0A231HCP0"/>
<evidence type="ECO:0000313" key="3">
    <source>
        <dbReference type="Proteomes" id="UP000215506"/>
    </source>
</evidence>
<sequence length="144" mass="15027">MSEPISTPTAGVVPPALAAVPGTVPSPSAPPPPPDPVELGDTIRNMVRFREQGLEGLGAAAGIKFQPGGPGTEVFTIPHPLLMSDEQNEELAKPQGFLGIAKLILNSEADPHVYERFRAAGGQAGDVMIAWRTLSNGLDVPKSE</sequence>
<evidence type="ECO:0000313" key="2">
    <source>
        <dbReference type="EMBL" id="OXR46674.1"/>
    </source>
</evidence>
<evidence type="ECO:0008006" key="4">
    <source>
        <dbReference type="Google" id="ProtNLM"/>
    </source>
</evidence>
<feature type="compositionally biased region" description="Low complexity" evidence="1">
    <location>
        <begin position="7"/>
        <end position="26"/>
    </location>
</feature>
<comment type="caution">
    <text evidence="2">The sequence shown here is derived from an EMBL/GenBank/DDBJ whole genome shotgun (WGS) entry which is preliminary data.</text>
</comment>
<feature type="region of interest" description="Disordered" evidence="1">
    <location>
        <begin position="1"/>
        <end position="39"/>
    </location>
</feature>
<name>A0A231HCP0_9NOCA</name>
<gene>
    <name evidence="2" type="ORF">B7C42_01649</name>
</gene>
<evidence type="ECO:0000256" key="1">
    <source>
        <dbReference type="SAM" id="MobiDB-lite"/>
    </source>
</evidence>
<reference evidence="2 3" key="1">
    <citation type="submission" date="2017-07" db="EMBL/GenBank/DDBJ databases">
        <title>First draft Genome Sequence of Nocardia cerradoensis isolated from human infection.</title>
        <authorList>
            <person name="Carrasco G."/>
        </authorList>
    </citation>
    <scope>NUCLEOTIDE SEQUENCE [LARGE SCALE GENOMIC DNA]</scope>
    <source>
        <strain evidence="2 3">CNM20130759</strain>
    </source>
</reference>
<dbReference type="RefSeq" id="WP_094024804.1">
    <property type="nucleotide sequence ID" value="NZ_NGAF01000002.1"/>
</dbReference>
<proteinExistence type="predicted"/>